<accession>C1D6L6</accession>
<dbReference type="KEGG" id="lhk:LHK_01132"/>
<name>C1D6L6_LARHH</name>
<proteinExistence type="predicted"/>
<evidence type="ECO:0000256" key="1">
    <source>
        <dbReference type="SAM" id="MobiDB-lite"/>
    </source>
</evidence>
<sequence>MCWKPFLAHTAIHRHSKANTNQNQVNKHHVSHHIMLPQDFKTHSKNNTKDKLQQLTKIKEKSKKNVNER</sequence>
<dbReference type="EMBL" id="CP001154">
    <property type="protein sequence ID" value="ACO74124.1"/>
    <property type="molecule type" value="Genomic_DNA"/>
</dbReference>
<gene>
    <name evidence="2" type="ordered locus">LHK_01132</name>
</gene>
<keyword evidence="3" id="KW-1185">Reference proteome</keyword>
<evidence type="ECO:0000313" key="3">
    <source>
        <dbReference type="Proteomes" id="UP000002010"/>
    </source>
</evidence>
<organism evidence="2 3">
    <name type="scientific">Laribacter hongkongensis (strain HLHK9)</name>
    <dbReference type="NCBI Taxonomy" id="557598"/>
    <lineage>
        <taxon>Bacteria</taxon>
        <taxon>Pseudomonadati</taxon>
        <taxon>Pseudomonadota</taxon>
        <taxon>Betaproteobacteria</taxon>
        <taxon>Neisseriales</taxon>
        <taxon>Aquaspirillaceae</taxon>
        <taxon>Laribacter</taxon>
    </lineage>
</organism>
<dbReference type="Proteomes" id="UP000002010">
    <property type="component" value="Chromosome"/>
</dbReference>
<evidence type="ECO:0000313" key="2">
    <source>
        <dbReference type="EMBL" id="ACO74124.1"/>
    </source>
</evidence>
<reference evidence="2 3" key="1">
    <citation type="journal article" date="2009" name="PLoS Genet.">
        <title>The complete genome and proteome of Laribacter hongkongensis reveal potential mechanisms for adaptations to different temperatures and habitats.</title>
        <authorList>
            <person name="Woo P.C."/>
            <person name="Lau S.K."/>
            <person name="Tse H."/>
            <person name="Teng J.L."/>
            <person name="Curreem S.O."/>
            <person name="Tsang A.K."/>
            <person name="Fan R.Y."/>
            <person name="Wong G.K."/>
            <person name="Huang Y."/>
            <person name="Loman N.J."/>
            <person name="Snyder L.A."/>
            <person name="Cai J.J."/>
            <person name="Huang J.D."/>
            <person name="Mak W."/>
            <person name="Pallen M.J."/>
            <person name="Lok S."/>
            <person name="Yuen K.Y."/>
        </authorList>
    </citation>
    <scope>NUCLEOTIDE SEQUENCE [LARGE SCALE GENOMIC DNA]</scope>
    <source>
        <strain evidence="2 3">HLHK9</strain>
    </source>
</reference>
<dbReference type="AlphaFoldDB" id="C1D6L6"/>
<feature type="compositionally biased region" description="Basic and acidic residues" evidence="1">
    <location>
        <begin position="47"/>
        <end position="69"/>
    </location>
</feature>
<feature type="region of interest" description="Disordered" evidence="1">
    <location>
        <begin position="38"/>
        <end position="69"/>
    </location>
</feature>
<dbReference type="HOGENOM" id="CLU_2770772_0_0_4"/>
<dbReference type="STRING" id="557598.LHK_01132"/>
<protein>
    <submittedName>
        <fullName evidence="2">Uncharacterized protein</fullName>
    </submittedName>
</protein>